<keyword evidence="3" id="KW-1185">Reference proteome</keyword>
<sequence length="212" mass="22133">MSLFNFEKLQSAQQANLAQVQGLTGSLFASVEKLGQLQSKAVAELGAAQFDYVSKLLAVRDPKAFFELQTAFFSPTALLDRQLAFNKELFALVTGAQQEVTKFGEQQIAAGSKQVDEWVEQFASSVPAAAEPAVTALKTAVSSANEAYESAQKAAKDAADIADKALQQAAESSEKAAKQVAEAAEKGINAVAAAAANTATAAAKTTRTAKAN</sequence>
<dbReference type="Pfam" id="PF09361">
    <property type="entry name" value="Phasin_2"/>
    <property type="match status" value="1"/>
</dbReference>
<gene>
    <name evidence="2" type="ORF">JKV55_17445</name>
</gene>
<accession>A0ABS1QXX8</accession>
<name>A0ABS1QXX8_9GAMM</name>
<comment type="caution">
    <text evidence="2">The sequence shown here is derived from an EMBL/GenBank/DDBJ whole genome shotgun (WGS) entry which is preliminary data.</text>
</comment>
<dbReference type="InterPro" id="IPR018968">
    <property type="entry name" value="Phasin"/>
</dbReference>
<dbReference type="RefSeq" id="WP_202088146.1">
    <property type="nucleotide sequence ID" value="NZ_JAERTZ010000030.1"/>
</dbReference>
<organism evidence="2 3">
    <name type="scientific">Zobellella iuensis</name>
    <dbReference type="NCBI Taxonomy" id="2803811"/>
    <lineage>
        <taxon>Bacteria</taxon>
        <taxon>Pseudomonadati</taxon>
        <taxon>Pseudomonadota</taxon>
        <taxon>Gammaproteobacteria</taxon>
        <taxon>Aeromonadales</taxon>
        <taxon>Aeromonadaceae</taxon>
        <taxon>Zobellella</taxon>
    </lineage>
</organism>
<reference evidence="3" key="1">
    <citation type="submission" date="2021-01" db="EMBL/GenBank/DDBJ databases">
        <title>Genome public.</title>
        <authorList>
            <person name="Liu C."/>
            <person name="Sun Q."/>
        </authorList>
    </citation>
    <scope>NUCLEOTIDE SEQUENCE [LARGE SCALE GENOMIC DNA]</scope>
    <source>
        <strain evidence="3">CGMCC 1.18722</strain>
    </source>
</reference>
<protein>
    <submittedName>
        <fullName evidence="2">Phasin family protein</fullName>
    </submittedName>
</protein>
<evidence type="ECO:0000313" key="3">
    <source>
        <dbReference type="Proteomes" id="UP000638570"/>
    </source>
</evidence>
<dbReference type="NCBIfam" id="TIGR01841">
    <property type="entry name" value="phasin"/>
    <property type="match status" value="1"/>
</dbReference>
<evidence type="ECO:0000259" key="1">
    <source>
        <dbReference type="Pfam" id="PF09361"/>
    </source>
</evidence>
<dbReference type="Proteomes" id="UP000638570">
    <property type="component" value="Unassembled WGS sequence"/>
</dbReference>
<feature type="domain" description="Phasin" evidence="1">
    <location>
        <begin position="7"/>
        <end position="107"/>
    </location>
</feature>
<proteinExistence type="predicted"/>
<dbReference type="PRINTS" id="PR00833">
    <property type="entry name" value="POAALLERGEN"/>
</dbReference>
<evidence type="ECO:0000313" key="2">
    <source>
        <dbReference type="EMBL" id="MBL1379094.1"/>
    </source>
</evidence>
<dbReference type="EMBL" id="JAERTZ010000030">
    <property type="protein sequence ID" value="MBL1379094.1"/>
    <property type="molecule type" value="Genomic_DNA"/>
</dbReference>
<dbReference type="InterPro" id="IPR010127">
    <property type="entry name" value="Phasin_subfam-1"/>
</dbReference>